<evidence type="ECO:0000259" key="1">
    <source>
        <dbReference type="Pfam" id="PF12146"/>
    </source>
</evidence>
<dbReference type="InterPro" id="IPR022742">
    <property type="entry name" value="Hydrolase_4"/>
</dbReference>
<reference evidence="2 3" key="1">
    <citation type="journal article" date="2019" name="Nat. Microbiol.">
        <title>Mediterranean grassland soil C-N compound turnover is dependent on rainfall and depth, and is mediated by genomically divergent microorganisms.</title>
        <authorList>
            <person name="Diamond S."/>
            <person name="Andeer P.F."/>
            <person name="Li Z."/>
            <person name="Crits-Christoph A."/>
            <person name="Burstein D."/>
            <person name="Anantharaman K."/>
            <person name="Lane K.R."/>
            <person name="Thomas B.C."/>
            <person name="Pan C."/>
            <person name="Northen T.R."/>
            <person name="Banfield J.F."/>
        </authorList>
    </citation>
    <scope>NUCLEOTIDE SEQUENCE [LARGE SCALE GENOMIC DNA]</scope>
    <source>
        <strain evidence="2">WS_11</strain>
    </source>
</reference>
<accession>A0A538U7J5</accession>
<dbReference type="EMBL" id="VBPB01000139">
    <property type="protein sequence ID" value="TMQ71837.1"/>
    <property type="molecule type" value="Genomic_DNA"/>
</dbReference>
<dbReference type="PANTHER" id="PTHR42103:SF2">
    <property type="entry name" value="AB HYDROLASE-1 DOMAIN-CONTAINING PROTEIN"/>
    <property type="match status" value="1"/>
</dbReference>
<dbReference type="InterPro" id="IPR029058">
    <property type="entry name" value="AB_hydrolase_fold"/>
</dbReference>
<dbReference type="SUPFAM" id="SSF53474">
    <property type="entry name" value="alpha/beta-Hydrolases"/>
    <property type="match status" value="1"/>
</dbReference>
<dbReference type="GO" id="GO:0016787">
    <property type="term" value="F:hydrolase activity"/>
    <property type="evidence" value="ECO:0007669"/>
    <property type="project" value="UniProtKB-KW"/>
</dbReference>
<dbReference type="PANTHER" id="PTHR42103">
    <property type="entry name" value="ALPHA/BETA-HYDROLASES SUPERFAMILY PROTEIN"/>
    <property type="match status" value="1"/>
</dbReference>
<gene>
    <name evidence="2" type="ORF">E6K81_09135</name>
</gene>
<evidence type="ECO:0000313" key="2">
    <source>
        <dbReference type="EMBL" id="TMQ71837.1"/>
    </source>
</evidence>
<protein>
    <submittedName>
        <fullName evidence="2">Alpha/beta fold hydrolase</fullName>
    </submittedName>
</protein>
<comment type="caution">
    <text evidence="2">The sequence shown here is derived from an EMBL/GenBank/DDBJ whole genome shotgun (WGS) entry which is preliminary data.</text>
</comment>
<dbReference type="AlphaFoldDB" id="A0A538U7J5"/>
<proteinExistence type="predicted"/>
<sequence length="225" mass="23548">MDEARAARATAASRLRAVAIPGPAGSLEGLLHEHEGQPPARAAVICHPHPLHGGSLHNKVVHRVAATLHGLGAAVLRFNFRGVGASAGRFDEGEGELADARAALAWMRARHPDARLWLGGFSFGAWIAARLAALEPELERLILVAPPVGTHDLSVLGRVTVPKLVIQGTADVLCPLAMLERAYPEWAEPKTLTRVEGASHFFDRQLGALAEAIRGAAPAAGGGAA</sequence>
<evidence type="ECO:0000313" key="3">
    <source>
        <dbReference type="Proteomes" id="UP000319771"/>
    </source>
</evidence>
<dbReference type="Pfam" id="PF12146">
    <property type="entry name" value="Hydrolase_4"/>
    <property type="match status" value="1"/>
</dbReference>
<organism evidence="2 3">
    <name type="scientific">Eiseniibacteriota bacterium</name>
    <dbReference type="NCBI Taxonomy" id="2212470"/>
    <lineage>
        <taxon>Bacteria</taxon>
        <taxon>Candidatus Eiseniibacteriota</taxon>
    </lineage>
</organism>
<dbReference type="Gene3D" id="3.40.50.1820">
    <property type="entry name" value="alpha/beta hydrolase"/>
    <property type="match status" value="1"/>
</dbReference>
<feature type="domain" description="Serine aminopeptidase S33" evidence="1">
    <location>
        <begin position="51"/>
        <end position="151"/>
    </location>
</feature>
<name>A0A538U7J5_UNCEI</name>
<keyword evidence="2" id="KW-0378">Hydrolase</keyword>
<dbReference type="Proteomes" id="UP000319771">
    <property type="component" value="Unassembled WGS sequence"/>
</dbReference>